<feature type="non-terminal residue" evidence="1">
    <location>
        <position position="1"/>
    </location>
</feature>
<dbReference type="EMBL" id="CAMGYJ010000010">
    <property type="protein sequence ID" value="CAI0552573.1"/>
    <property type="molecule type" value="Genomic_DNA"/>
</dbReference>
<organism evidence="1 2">
    <name type="scientific">Linum tenue</name>
    <dbReference type="NCBI Taxonomy" id="586396"/>
    <lineage>
        <taxon>Eukaryota</taxon>
        <taxon>Viridiplantae</taxon>
        <taxon>Streptophyta</taxon>
        <taxon>Embryophyta</taxon>
        <taxon>Tracheophyta</taxon>
        <taxon>Spermatophyta</taxon>
        <taxon>Magnoliopsida</taxon>
        <taxon>eudicotyledons</taxon>
        <taxon>Gunneridae</taxon>
        <taxon>Pentapetalae</taxon>
        <taxon>rosids</taxon>
        <taxon>fabids</taxon>
        <taxon>Malpighiales</taxon>
        <taxon>Linaceae</taxon>
        <taxon>Linum</taxon>
    </lineage>
</organism>
<evidence type="ECO:0000313" key="1">
    <source>
        <dbReference type="EMBL" id="CAI0552573.1"/>
    </source>
</evidence>
<reference evidence="1" key="1">
    <citation type="submission" date="2022-08" db="EMBL/GenBank/DDBJ databases">
        <authorList>
            <person name="Gutierrez-Valencia J."/>
        </authorList>
    </citation>
    <scope>NUCLEOTIDE SEQUENCE</scope>
</reference>
<dbReference type="Proteomes" id="UP001154282">
    <property type="component" value="Unassembled WGS sequence"/>
</dbReference>
<protein>
    <submittedName>
        <fullName evidence="1">Uncharacterized protein</fullName>
    </submittedName>
</protein>
<proteinExistence type="predicted"/>
<dbReference type="AlphaFoldDB" id="A0AAV0R8A4"/>
<name>A0AAV0R8A4_9ROSI</name>
<sequence length="62" mass="7561">VSIAREERDVVQTCGEILRYSKRELRKSRWSTNRQANDERVCFATRWATLLYLRWVKWNDEA</sequence>
<evidence type="ECO:0000313" key="2">
    <source>
        <dbReference type="Proteomes" id="UP001154282"/>
    </source>
</evidence>
<accession>A0AAV0R8A4</accession>
<gene>
    <name evidence="1" type="ORF">LITE_LOCUS46483</name>
</gene>
<keyword evidence="2" id="KW-1185">Reference proteome</keyword>
<comment type="caution">
    <text evidence="1">The sequence shown here is derived from an EMBL/GenBank/DDBJ whole genome shotgun (WGS) entry which is preliminary data.</text>
</comment>